<comment type="caution">
    <text evidence="1">The sequence shown here is derived from an EMBL/GenBank/DDBJ whole genome shotgun (WGS) entry which is preliminary data.</text>
</comment>
<name>A0A1F4NRT2_UNCK3</name>
<accession>A0A1F4NRT2</accession>
<protein>
    <submittedName>
        <fullName evidence="1">Uncharacterized protein</fullName>
    </submittedName>
</protein>
<organism evidence="1 2">
    <name type="scientific">candidate division Kazan bacterium RBG_13_50_9</name>
    <dbReference type="NCBI Taxonomy" id="1798535"/>
    <lineage>
        <taxon>Bacteria</taxon>
        <taxon>Bacteria division Kazan-3B-28</taxon>
    </lineage>
</organism>
<dbReference type="STRING" id="1798535.A2V68_00165"/>
<evidence type="ECO:0000313" key="1">
    <source>
        <dbReference type="EMBL" id="OGB74184.1"/>
    </source>
</evidence>
<sequence>MHTFRFDWMQGLALVLIVVIGVSLGASFYTASTDASESIAQAARVRTVADNEQPSANVEVAAVHPVAAKLVKGRNNQLAERFLISTDQPFVLSALEVVPSPSIEGTLLMFPWLFPLTLKVDDEVVGQLDRWFRAENNSLITPVAISPPISVSAAQPLELSVYTDVSFWSGGRTFAFNIIGLVGDKAVSLDAPVYSQALKVYRF</sequence>
<dbReference type="AlphaFoldDB" id="A0A1F4NRT2"/>
<dbReference type="EMBL" id="META01000003">
    <property type="protein sequence ID" value="OGB74184.1"/>
    <property type="molecule type" value="Genomic_DNA"/>
</dbReference>
<reference evidence="1 2" key="1">
    <citation type="journal article" date="2016" name="Nat. Commun.">
        <title>Thousands of microbial genomes shed light on interconnected biogeochemical processes in an aquifer system.</title>
        <authorList>
            <person name="Anantharaman K."/>
            <person name="Brown C.T."/>
            <person name="Hug L.A."/>
            <person name="Sharon I."/>
            <person name="Castelle C.J."/>
            <person name="Probst A.J."/>
            <person name="Thomas B.C."/>
            <person name="Singh A."/>
            <person name="Wilkins M.J."/>
            <person name="Karaoz U."/>
            <person name="Brodie E.L."/>
            <person name="Williams K.H."/>
            <person name="Hubbard S.S."/>
            <person name="Banfield J.F."/>
        </authorList>
    </citation>
    <scope>NUCLEOTIDE SEQUENCE [LARGE SCALE GENOMIC DNA]</scope>
</reference>
<dbReference type="Proteomes" id="UP000176651">
    <property type="component" value="Unassembled WGS sequence"/>
</dbReference>
<gene>
    <name evidence="1" type="ORF">A2V68_00165</name>
</gene>
<evidence type="ECO:0000313" key="2">
    <source>
        <dbReference type="Proteomes" id="UP000176651"/>
    </source>
</evidence>
<proteinExistence type="predicted"/>